<sequence>MDIVNVTRGIISSLMNIHFPFSFCVFNEQIYLLTEDNQRYIMRSVFDSHVISDSRVIVTCQNFDRTWEEMRDYSFEIKTPHDLHNALFIGHLMGWWTADEVLLLKTFIKQINDYMTVLEI</sequence>
<evidence type="ECO:0000313" key="2">
    <source>
        <dbReference type="Proteomes" id="UP000293380"/>
    </source>
</evidence>
<evidence type="ECO:0000313" key="1">
    <source>
        <dbReference type="EMBL" id="TBM33077.1"/>
    </source>
</evidence>
<organism evidence="1 2">
    <name type="scientific">Hafnia paralvei</name>
    <dbReference type="NCBI Taxonomy" id="546367"/>
    <lineage>
        <taxon>Bacteria</taxon>
        <taxon>Pseudomonadati</taxon>
        <taxon>Pseudomonadota</taxon>
        <taxon>Gammaproteobacteria</taxon>
        <taxon>Enterobacterales</taxon>
        <taxon>Hafniaceae</taxon>
        <taxon>Hafnia</taxon>
    </lineage>
</organism>
<dbReference type="EMBL" id="SITD01000005">
    <property type="protein sequence ID" value="TBM33077.1"/>
    <property type="molecule type" value="Genomic_DNA"/>
</dbReference>
<dbReference type="Proteomes" id="UP000293380">
    <property type="component" value="Unassembled WGS sequence"/>
</dbReference>
<reference evidence="1 2" key="1">
    <citation type="submission" date="2019-02" db="EMBL/GenBank/DDBJ databases">
        <title>Comparative genomic analysis of the Hafnia genus genomes.</title>
        <authorList>
            <person name="Zhiqiu Y."/>
            <person name="Chao Y."/>
            <person name="Yuhui D."/>
            <person name="Di H."/>
            <person name="Bin L."/>
        </authorList>
    </citation>
    <scope>NUCLEOTIDE SEQUENCE [LARGE SCALE GENOMIC DNA]</scope>
    <source>
        <strain evidence="1 2">PCM_1194</strain>
    </source>
</reference>
<gene>
    <name evidence="1" type="ORF">EYY89_00085</name>
</gene>
<comment type="caution">
    <text evidence="1">The sequence shown here is derived from an EMBL/GenBank/DDBJ whole genome shotgun (WGS) entry which is preliminary data.</text>
</comment>
<accession>A0A4Q9F3C8</accession>
<proteinExistence type="predicted"/>
<protein>
    <submittedName>
        <fullName evidence="1">Uncharacterized protein</fullName>
    </submittedName>
</protein>
<name>A0A4Q9F3C8_9GAMM</name>
<dbReference type="AlphaFoldDB" id="A0A4Q9F3C8"/>